<organism evidence="1 2">
    <name type="scientific">Neptunitalea chrysea</name>
    <dbReference type="NCBI Taxonomy" id="1647581"/>
    <lineage>
        <taxon>Bacteria</taxon>
        <taxon>Pseudomonadati</taxon>
        <taxon>Bacteroidota</taxon>
        <taxon>Flavobacteriia</taxon>
        <taxon>Flavobacteriales</taxon>
        <taxon>Flavobacteriaceae</taxon>
        <taxon>Neptunitalea</taxon>
    </lineage>
</organism>
<name>A0A9W6B844_9FLAO</name>
<proteinExistence type="predicted"/>
<reference evidence="1" key="1">
    <citation type="submission" date="2022-07" db="EMBL/GenBank/DDBJ databases">
        <title>Taxonomy of Novel Oxalotrophic and Methylotrophic Bacteria.</title>
        <authorList>
            <person name="Sahin N."/>
            <person name="Tani A."/>
        </authorList>
    </citation>
    <scope>NUCLEOTIDE SEQUENCE</scope>
    <source>
        <strain evidence="1">AM327</strain>
    </source>
</reference>
<comment type="caution">
    <text evidence="1">The sequence shown here is derived from an EMBL/GenBank/DDBJ whole genome shotgun (WGS) entry which is preliminary data.</text>
</comment>
<protein>
    <recommendedName>
        <fullName evidence="3">Transposase</fullName>
    </recommendedName>
</protein>
<accession>A0A9W6B844</accession>
<keyword evidence="2" id="KW-1185">Reference proteome</keyword>
<sequence length="131" mass="15523">MGIKLELSIFVKSYILENYLDFIKLVLPSFLIDYFDLVKSEKKLEVLHLYFEERNTPPRSCSSTLLSKGFHKEVIIQDFPLRGNSVYLHVKRRRWTDKSSGEIIQRDWNLVAQGTRMTQEFAAFLKEISRY</sequence>
<dbReference type="EMBL" id="BRVP01000021">
    <property type="protein sequence ID" value="GLB53657.1"/>
    <property type="molecule type" value="Genomic_DNA"/>
</dbReference>
<dbReference type="AlphaFoldDB" id="A0A9W6B844"/>
<evidence type="ECO:0000313" key="2">
    <source>
        <dbReference type="Proteomes" id="UP001143545"/>
    </source>
</evidence>
<evidence type="ECO:0008006" key="3">
    <source>
        <dbReference type="Google" id="ProtNLM"/>
    </source>
</evidence>
<evidence type="ECO:0000313" key="1">
    <source>
        <dbReference type="EMBL" id="GLB53657.1"/>
    </source>
</evidence>
<gene>
    <name evidence="1" type="ORF">NBRC110019_26980</name>
</gene>
<dbReference type="Proteomes" id="UP001143545">
    <property type="component" value="Unassembled WGS sequence"/>
</dbReference>